<evidence type="ECO:0000313" key="2">
    <source>
        <dbReference type="Proteomes" id="UP000603434"/>
    </source>
</evidence>
<dbReference type="AlphaFoldDB" id="A0A8J6NLP4"/>
<protein>
    <submittedName>
        <fullName evidence="1">DUF1848 family protein</fullName>
    </submittedName>
</protein>
<organism evidence="1 2">
    <name type="scientific">Candidatus Desulfatibia profunda</name>
    <dbReference type="NCBI Taxonomy" id="2841695"/>
    <lineage>
        <taxon>Bacteria</taxon>
        <taxon>Pseudomonadati</taxon>
        <taxon>Thermodesulfobacteriota</taxon>
        <taxon>Desulfobacteria</taxon>
        <taxon>Desulfobacterales</taxon>
        <taxon>Desulfobacterales incertae sedis</taxon>
        <taxon>Candidatus Desulfatibia</taxon>
    </lineage>
</organism>
<accession>A0A8J6NLP4</accession>
<sequence>MKIVISASRRTDIPAFYMNWFMQRIEKGFFEVINPYNRKAAIVPATSAKVHTIVFWSKNFGPFIENRCGQTLAAMGYNLFFNFTINSDSALLEPQVPPLTERFNQLDMLCQMFDAHNVTWRFDPICFFKTKQKDICDNLHDFVLIADRAFHCGISRCITSFMDDYPKIRKRVEILPGFAFIDPPLETKREILLNIKKTLAAKNVDLFTCCEKQVLETLPANAGIKPSACIPNCLLVERFGGNLSFKKDAGQRIKDGCGCMVSVDIGSYQLHPCYHNCLFCYANPASRNKTTDLTD</sequence>
<gene>
    <name evidence="1" type="ORF">H8E23_12510</name>
</gene>
<evidence type="ECO:0000313" key="1">
    <source>
        <dbReference type="EMBL" id="MBC8362207.1"/>
    </source>
</evidence>
<dbReference type="EMBL" id="JACNJH010000176">
    <property type="protein sequence ID" value="MBC8362207.1"/>
    <property type="molecule type" value="Genomic_DNA"/>
</dbReference>
<dbReference type="Pfam" id="PF08902">
    <property type="entry name" value="DUF1848"/>
    <property type="match status" value="1"/>
</dbReference>
<dbReference type="InterPro" id="IPR014998">
    <property type="entry name" value="DUF1848"/>
</dbReference>
<reference evidence="1 2" key="1">
    <citation type="submission" date="2020-08" db="EMBL/GenBank/DDBJ databases">
        <title>Bridging the membrane lipid divide: bacteria of the FCB group superphylum have the potential to synthesize archaeal ether lipids.</title>
        <authorList>
            <person name="Villanueva L."/>
            <person name="Von Meijenfeldt F.A.B."/>
            <person name="Westbye A.B."/>
            <person name="Yadav S."/>
            <person name="Hopmans E.C."/>
            <person name="Dutilh B.E."/>
            <person name="Sinninghe Damste J.S."/>
        </authorList>
    </citation>
    <scope>NUCLEOTIDE SEQUENCE [LARGE SCALE GENOMIC DNA]</scope>
    <source>
        <strain evidence="1">NIOZ-UU30</strain>
    </source>
</reference>
<proteinExistence type="predicted"/>
<dbReference type="Proteomes" id="UP000603434">
    <property type="component" value="Unassembled WGS sequence"/>
</dbReference>
<comment type="caution">
    <text evidence="1">The sequence shown here is derived from an EMBL/GenBank/DDBJ whole genome shotgun (WGS) entry which is preliminary data.</text>
</comment>
<name>A0A8J6NLP4_9BACT</name>